<comment type="caution">
    <text evidence="2">The sequence shown here is derived from an EMBL/GenBank/DDBJ whole genome shotgun (WGS) entry which is preliminary data.</text>
</comment>
<dbReference type="Proteomes" id="UP001292094">
    <property type="component" value="Unassembled WGS sequence"/>
</dbReference>
<feature type="compositionally biased region" description="Gly residues" evidence="1">
    <location>
        <begin position="209"/>
        <end position="220"/>
    </location>
</feature>
<feature type="compositionally biased region" description="Polar residues" evidence="1">
    <location>
        <begin position="86"/>
        <end position="99"/>
    </location>
</feature>
<feature type="region of interest" description="Disordered" evidence="1">
    <location>
        <begin position="178"/>
        <end position="220"/>
    </location>
</feature>
<organism evidence="2 3">
    <name type="scientific">Petrolisthes manimaculis</name>
    <dbReference type="NCBI Taxonomy" id="1843537"/>
    <lineage>
        <taxon>Eukaryota</taxon>
        <taxon>Metazoa</taxon>
        <taxon>Ecdysozoa</taxon>
        <taxon>Arthropoda</taxon>
        <taxon>Crustacea</taxon>
        <taxon>Multicrustacea</taxon>
        <taxon>Malacostraca</taxon>
        <taxon>Eumalacostraca</taxon>
        <taxon>Eucarida</taxon>
        <taxon>Decapoda</taxon>
        <taxon>Pleocyemata</taxon>
        <taxon>Anomura</taxon>
        <taxon>Galatheoidea</taxon>
        <taxon>Porcellanidae</taxon>
        <taxon>Petrolisthes</taxon>
    </lineage>
</organism>
<keyword evidence="3" id="KW-1185">Reference proteome</keyword>
<sequence length="220" mass="24134">MLTCCFDSEGRELMLASSCLLDDDDDKLIVWRLEVGRSNSNNNSSLPFLVDVAKCWSAKKVKSEALNKALITSKTKKRKQEDSNKAPFNSNKASFTSNVKKAKHEAPNYASLTSEAQKGETPLMCQEENNELTNWAPDLDLWGGERKTNPLHPTQTPYPPLLSIQEFYKENKPCYRTSASPNSYYSTSSCESMPDIHSSSNSSSSRSNDGGGGGGGGESD</sequence>
<protein>
    <submittedName>
        <fullName evidence="2">Uncharacterized protein</fullName>
    </submittedName>
</protein>
<evidence type="ECO:0000256" key="1">
    <source>
        <dbReference type="SAM" id="MobiDB-lite"/>
    </source>
</evidence>
<evidence type="ECO:0000313" key="3">
    <source>
        <dbReference type="Proteomes" id="UP001292094"/>
    </source>
</evidence>
<name>A0AAE1QQ52_9EUCA</name>
<accession>A0AAE1QQ52</accession>
<dbReference type="EMBL" id="JAWZYT010000030">
    <property type="protein sequence ID" value="KAK4329172.1"/>
    <property type="molecule type" value="Genomic_DNA"/>
</dbReference>
<feature type="compositionally biased region" description="Low complexity" evidence="1">
    <location>
        <begin position="178"/>
        <end position="208"/>
    </location>
</feature>
<dbReference type="AlphaFoldDB" id="A0AAE1QQ52"/>
<proteinExistence type="predicted"/>
<gene>
    <name evidence="2" type="ORF">Pmani_000463</name>
</gene>
<reference evidence="2" key="1">
    <citation type="submission" date="2023-11" db="EMBL/GenBank/DDBJ databases">
        <title>Genome assemblies of two species of porcelain crab, Petrolisthes cinctipes and Petrolisthes manimaculis (Anomura: Porcellanidae).</title>
        <authorList>
            <person name="Angst P."/>
        </authorList>
    </citation>
    <scope>NUCLEOTIDE SEQUENCE</scope>
    <source>
        <strain evidence="2">PB745_02</strain>
        <tissue evidence="2">Gill</tissue>
    </source>
</reference>
<feature type="region of interest" description="Disordered" evidence="1">
    <location>
        <begin position="73"/>
        <end position="100"/>
    </location>
</feature>
<evidence type="ECO:0000313" key="2">
    <source>
        <dbReference type="EMBL" id="KAK4329172.1"/>
    </source>
</evidence>